<protein>
    <submittedName>
        <fullName evidence="1">Alpha/beta superfamily hydrolase</fullName>
    </submittedName>
</protein>
<sequence length="689" mass="79979">MNLNFILFPAPKKKYTHQQHQGELIWIPKLIYENLDSCKVNPKNVNIIENKKASTNEQIKHKRCQSSNSLSLQNSIGYPRKSNRITANQTGFNKTLNTRIDFFRNPIKQNDIMDKSYIEAETFIIHNEGNDEYNLDISQEEKILSQIQKTSSIKFHSKPQIRQQQQICDIKQICNKKTFNLQNTHEQQNEQTQNKIYLPFQMNEQTNQSFQSCSLLNECIDEVNQEEFNLQSPKNVQNYVSKIFLNSEIFSNKSKGSCFTSHTTSISGQTNDQISIDNQLNQKSQWMNDSNKSTFSQVKAVGAPSVQQRQPFYEIQENGKLINHSQSSRQLTSTKSNQVFSVQQIALQQQQIKEQKLNTKQVFGDCNKNSKTQHIFNKTQQLRNDSGSLNNIYASKNIQNKNQNYLPKDQKENQYMFSQIIKQRLNSELDYQYNINHSEQQKYIPCLFLKSYSPSNYVLIYFHGNGEDISLSYELTDHLRNTLKLNVLAVEYQGYGIYEGEPDENQILNDTQYVYNFLTEKLNYSYKNIIILGRSIGTGPATWLAANKKVGGLILISPFTSIRGVAKHVAGSFAQHLIKERFVNIENIQKVVCPTFIVHGQQDRLIPYQQSQQLLDYCKGPCQLILPKRMTHIELDYNQDLTNPLHSFLIKNGINIKLDNSMLTYQKYIQIPSQLYKEPVIQKQSFRCY</sequence>
<organism evidence="1 2">
    <name type="scientific">Tetrahymena thermophila (strain SB210)</name>
    <dbReference type="NCBI Taxonomy" id="312017"/>
    <lineage>
        <taxon>Eukaryota</taxon>
        <taxon>Sar</taxon>
        <taxon>Alveolata</taxon>
        <taxon>Ciliophora</taxon>
        <taxon>Intramacronucleata</taxon>
        <taxon>Oligohymenophorea</taxon>
        <taxon>Hymenostomatida</taxon>
        <taxon>Tetrahymenina</taxon>
        <taxon>Tetrahymenidae</taxon>
        <taxon>Tetrahymena</taxon>
    </lineage>
</organism>
<dbReference type="RefSeq" id="XP_001019275.2">
    <property type="nucleotide sequence ID" value="XM_001019275.2"/>
</dbReference>
<keyword evidence="1" id="KW-0378">Hydrolase</keyword>
<dbReference type="PANTHER" id="PTHR12277:SF197">
    <property type="entry name" value="CHROMOSOME UNDETERMINED SCAFFOLD_38, WHOLE GENOME SHOTGUN SEQUENCE"/>
    <property type="match status" value="1"/>
</dbReference>
<proteinExistence type="predicted"/>
<accession>Q23RL8</accession>
<dbReference type="GeneID" id="7822878"/>
<evidence type="ECO:0000313" key="2">
    <source>
        <dbReference type="Proteomes" id="UP000009168"/>
    </source>
</evidence>
<dbReference type="EMBL" id="GG662644">
    <property type="protein sequence ID" value="EAR99030.2"/>
    <property type="molecule type" value="Genomic_DNA"/>
</dbReference>
<dbReference type="KEGG" id="tet:TTHERM_00384740"/>
<dbReference type="InParanoid" id="Q23RL8"/>
<dbReference type="STRING" id="312017.Q23RL8"/>
<gene>
    <name evidence="1" type="ORF">TTHERM_00384740</name>
</gene>
<dbReference type="Gene3D" id="3.40.50.1820">
    <property type="entry name" value="alpha/beta hydrolase"/>
    <property type="match status" value="1"/>
</dbReference>
<dbReference type="AlphaFoldDB" id="Q23RL8"/>
<dbReference type="OrthoDB" id="10249433at2759"/>
<dbReference type="InterPro" id="IPR029058">
    <property type="entry name" value="AB_hydrolase_fold"/>
</dbReference>
<dbReference type="HOGENOM" id="CLU_402015_0_0_1"/>
<dbReference type="Proteomes" id="UP000009168">
    <property type="component" value="Unassembled WGS sequence"/>
</dbReference>
<name>Q23RL8_TETTS</name>
<reference evidence="2" key="1">
    <citation type="journal article" date="2006" name="PLoS Biol.">
        <title>Macronuclear genome sequence of the ciliate Tetrahymena thermophila, a model eukaryote.</title>
        <authorList>
            <person name="Eisen J.A."/>
            <person name="Coyne R.S."/>
            <person name="Wu M."/>
            <person name="Wu D."/>
            <person name="Thiagarajan M."/>
            <person name="Wortman J.R."/>
            <person name="Badger J.H."/>
            <person name="Ren Q."/>
            <person name="Amedeo P."/>
            <person name="Jones K.M."/>
            <person name="Tallon L.J."/>
            <person name="Delcher A.L."/>
            <person name="Salzberg S.L."/>
            <person name="Silva J.C."/>
            <person name="Haas B.J."/>
            <person name="Majoros W.H."/>
            <person name="Farzad M."/>
            <person name="Carlton J.M."/>
            <person name="Smith R.K. Jr."/>
            <person name="Garg J."/>
            <person name="Pearlman R.E."/>
            <person name="Karrer K.M."/>
            <person name="Sun L."/>
            <person name="Manning G."/>
            <person name="Elde N.C."/>
            <person name="Turkewitz A.P."/>
            <person name="Asai D.J."/>
            <person name="Wilkes D.E."/>
            <person name="Wang Y."/>
            <person name="Cai H."/>
            <person name="Collins K."/>
            <person name="Stewart B.A."/>
            <person name="Lee S.R."/>
            <person name="Wilamowska K."/>
            <person name="Weinberg Z."/>
            <person name="Ruzzo W.L."/>
            <person name="Wloga D."/>
            <person name="Gaertig J."/>
            <person name="Frankel J."/>
            <person name="Tsao C.-C."/>
            <person name="Gorovsky M.A."/>
            <person name="Keeling P.J."/>
            <person name="Waller R.F."/>
            <person name="Patron N.J."/>
            <person name="Cherry J.M."/>
            <person name="Stover N.A."/>
            <person name="Krieger C.J."/>
            <person name="del Toro C."/>
            <person name="Ryder H.F."/>
            <person name="Williamson S.C."/>
            <person name="Barbeau R.A."/>
            <person name="Hamilton E.P."/>
            <person name="Orias E."/>
        </authorList>
    </citation>
    <scope>NUCLEOTIDE SEQUENCE [LARGE SCALE GENOMIC DNA]</scope>
    <source>
        <strain evidence="2">SB210</strain>
    </source>
</reference>
<dbReference type="PANTHER" id="PTHR12277">
    <property type="entry name" value="ALPHA/BETA HYDROLASE DOMAIN-CONTAINING PROTEIN"/>
    <property type="match status" value="1"/>
</dbReference>
<evidence type="ECO:0000313" key="1">
    <source>
        <dbReference type="EMBL" id="EAR99030.2"/>
    </source>
</evidence>
<dbReference type="eggNOG" id="KOG1552">
    <property type="taxonomic scope" value="Eukaryota"/>
</dbReference>
<keyword evidence="2" id="KW-1185">Reference proteome</keyword>
<dbReference type="SUPFAM" id="SSF53474">
    <property type="entry name" value="alpha/beta-Hydrolases"/>
    <property type="match status" value="1"/>
</dbReference>
<dbReference type="GO" id="GO:0016787">
    <property type="term" value="F:hydrolase activity"/>
    <property type="evidence" value="ECO:0007669"/>
    <property type="project" value="UniProtKB-KW"/>
</dbReference>